<protein>
    <submittedName>
        <fullName evidence="3">Phosphate transport system substrate-binding protein</fullName>
    </submittedName>
</protein>
<evidence type="ECO:0000259" key="2">
    <source>
        <dbReference type="Pfam" id="PF12849"/>
    </source>
</evidence>
<keyword evidence="1" id="KW-0732">Signal</keyword>
<gene>
    <name evidence="3" type="ORF">SAMN04487901_101177</name>
</gene>
<dbReference type="InterPro" id="IPR024370">
    <property type="entry name" value="PBP_domain"/>
</dbReference>
<dbReference type="Pfam" id="PF12849">
    <property type="entry name" value="PBP_like_2"/>
    <property type="match status" value="1"/>
</dbReference>
<dbReference type="PANTHER" id="PTHR30570">
    <property type="entry name" value="PERIPLASMIC PHOSPHATE BINDING COMPONENT OF PHOSPHATE ABC TRANSPORTER"/>
    <property type="match status" value="1"/>
</dbReference>
<dbReference type="EMBL" id="FNCQ01000001">
    <property type="protein sequence ID" value="SDG17238.1"/>
    <property type="molecule type" value="Genomic_DNA"/>
</dbReference>
<dbReference type="AlphaFoldDB" id="A0A1G7S2I8"/>
<name>A0A1G7S2I8_9BACT</name>
<dbReference type="Gene3D" id="3.40.190.10">
    <property type="entry name" value="Periplasmic binding protein-like II"/>
    <property type="match status" value="2"/>
</dbReference>
<evidence type="ECO:0000313" key="4">
    <source>
        <dbReference type="Proteomes" id="UP000198779"/>
    </source>
</evidence>
<dbReference type="PANTHER" id="PTHR30570:SF1">
    <property type="entry name" value="PHOSPHATE-BINDING PROTEIN PSTS"/>
    <property type="match status" value="1"/>
</dbReference>
<keyword evidence="4" id="KW-1185">Reference proteome</keyword>
<organism evidence="3 4">
    <name type="scientific">Prevotella communis</name>
    <dbReference type="NCBI Taxonomy" id="2913614"/>
    <lineage>
        <taxon>Bacteria</taxon>
        <taxon>Pseudomonadati</taxon>
        <taxon>Bacteroidota</taxon>
        <taxon>Bacteroidia</taxon>
        <taxon>Bacteroidales</taxon>
        <taxon>Prevotellaceae</taxon>
        <taxon>Prevotella</taxon>
    </lineage>
</organism>
<accession>A0A1G7S2I8</accession>
<dbReference type="InterPro" id="IPR050811">
    <property type="entry name" value="Phosphate_ABC_transporter"/>
</dbReference>
<dbReference type="STRING" id="645274.SAMN04487901_101177"/>
<feature type="domain" description="PBP" evidence="2">
    <location>
        <begin position="43"/>
        <end position="287"/>
    </location>
</feature>
<dbReference type="SUPFAM" id="SSF53850">
    <property type="entry name" value="Periplasmic binding protein-like II"/>
    <property type="match status" value="1"/>
</dbReference>
<reference evidence="4" key="1">
    <citation type="submission" date="2016-10" db="EMBL/GenBank/DDBJ databases">
        <authorList>
            <person name="Varghese N."/>
            <person name="Submissions S."/>
        </authorList>
    </citation>
    <scope>NUCLEOTIDE SEQUENCE [LARGE SCALE GENOMIC DNA]</scope>
    <source>
        <strain evidence="4">BP1-148</strain>
    </source>
</reference>
<proteinExistence type="predicted"/>
<dbReference type="Proteomes" id="UP000198779">
    <property type="component" value="Unassembled WGS sequence"/>
</dbReference>
<evidence type="ECO:0000313" key="3">
    <source>
        <dbReference type="EMBL" id="SDG17238.1"/>
    </source>
</evidence>
<evidence type="ECO:0000256" key="1">
    <source>
        <dbReference type="ARBA" id="ARBA00022729"/>
    </source>
</evidence>
<sequence>MKRTQFNNFIIGLALSIGLFPSCGDKPSDNAYKEQARYFAADESLSPVIDEELDIFNMKNKRDSIYPLYINEQEAIEKLMNREILLVFTTRALTPKEENFLKEQQYKPRCIPLAYDALALIVNKANPDSLMTVENFRKIMAGEITTWKELNPDSKLGKIKVAFDNPKSGTLRFVVDSIMKDKKVKTDGNVKAVMTSAEVVEYVENHENAIGVVGSIWLNDQRDTTNLIYNRTIKVMRVSKAAEATRANSYTPDQYNIAYAYYPFIRTLYAICIDPRSTGVPRAFSNFCWLPNPGQLIFFNAGLFPARADYSVRDVVID</sequence>
<dbReference type="RefSeq" id="WP_091813705.1">
    <property type="nucleotide sequence ID" value="NZ_CP091790.1"/>
</dbReference>